<keyword evidence="3" id="KW-0804">Transcription</keyword>
<organism evidence="5 6">
    <name type="scientific">Pseudenterobacter timonensis</name>
    <dbReference type="NCBI Taxonomy" id="1755099"/>
    <lineage>
        <taxon>Bacteria</taxon>
        <taxon>Pseudomonadati</taxon>
        <taxon>Pseudomonadota</taxon>
        <taxon>Gammaproteobacteria</taxon>
        <taxon>Enterobacterales</taxon>
        <taxon>Enterobacteriaceae</taxon>
        <taxon>Pseudenterobacter</taxon>
    </lineage>
</organism>
<evidence type="ECO:0000256" key="2">
    <source>
        <dbReference type="ARBA" id="ARBA00023125"/>
    </source>
</evidence>
<feature type="domain" description="HTH araC/xylS-type" evidence="4">
    <location>
        <begin position="8"/>
        <end position="106"/>
    </location>
</feature>
<dbReference type="Pfam" id="PF12833">
    <property type="entry name" value="HTH_18"/>
    <property type="match status" value="1"/>
</dbReference>
<evidence type="ECO:0000313" key="6">
    <source>
        <dbReference type="Proteomes" id="UP001248822"/>
    </source>
</evidence>
<evidence type="ECO:0000259" key="4">
    <source>
        <dbReference type="PROSITE" id="PS01124"/>
    </source>
</evidence>
<dbReference type="Proteomes" id="UP001248822">
    <property type="component" value="Unassembled WGS sequence"/>
</dbReference>
<protein>
    <submittedName>
        <fullName evidence="5">Helix-turn-helix domain-containing protein</fullName>
    </submittedName>
</protein>
<dbReference type="Pfam" id="PF06445">
    <property type="entry name" value="GyrI-like"/>
    <property type="match status" value="1"/>
</dbReference>
<dbReference type="SUPFAM" id="SSF55136">
    <property type="entry name" value="Probable bacterial effector-binding domain"/>
    <property type="match status" value="1"/>
</dbReference>
<keyword evidence="1" id="KW-0805">Transcription regulation</keyword>
<dbReference type="InterPro" id="IPR050959">
    <property type="entry name" value="MarA-like"/>
</dbReference>
<evidence type="ECO:0000256" key="1">
    <source>
        <dbReference type="ARBA" id="ARBA00023015"/>
    </source>
</evidence>
<accession>A0AAE4DPA9</accession>
<dbReference type="SMART" id="SM00342">
    <property type="entry name" value="HTH_ARAC"/>
    <property type="match status" value="1"/>
</dbReference>
<gene>
    <name evidence="5" type="ORF">O7047_14425</name>
</gene>
<name>A0AAE4DPA9_9ENTR</name>
<reference evidence="5" key="1">
    <citation type="submission" date="2022-12" db="EMBL/GenBank/DDBJ databases">
        <title>NDM-1 containing novel ST 2018 Pseudenterobacter timonensis.</title>
        <authorList>
            <person name="Halder G."/>
            <person name="Mandal S."/>
            <person name="Dutta S."/>
        </authorList>
    </citation>
    <scope>NUCLEOTIDE SEQUENCE</scope>
    <source>
        <strain evidence="5">CNCI147</strain>
    </source>
</reference>
<comment type="caution">
    <text evidence="5">The sequence shown here is derived from an EMBL/GenBank/DDBJ whole genome shotgun (WGS) entry which is preliminary data.</text>
</comment>
<dbReference type="RefSeq" id="WP_310826629.1">
    <property type="nucleotide sequence ID" value="NZ_JAQGEC010000012.1"/>
</dbReference>
<dbReference type="SUPFAM" id="SSF46689">
    <property type="entry name" value="Homeodomain-like"/>
    <property type="match status" value="2"/>
</dbReference>
<dbReference type="InterPro" id="IPR018060">
    <property type="entry name" value="HTH_AraC"/>
</dbReference>
<evidence type="ECO:0000256" key="3">
    <source>
        <dbReference type="ARBA" id="ARBA00023163"/>
    </source>
</evidence>
<dbReference type="GO" id="GO:0043565">
    <property type="term" value="F:sequence-specific DNA binding"/>
    <property type="evidence" value="ECO:0007669"/>
    <property type="project" value="InterPro"/>
</dbReference>
<proteinExistence type="predicted"/>
<dbReference type="PROSITE" id="PS01124">
    <property type="entry name" value="HTH_ARAC_FAMILY_2"/>
    <property type="match status" value="1"/>
</dbReference>
<dbReference type="PANTHER" id="PTHR47504:SF3">
    <property type="entry name" value="HTH-TYPE TRANSCRIPTIONAL REGULATOR YKGA-RELATED"/>
    <property type="match status" value="1"/>
</dbReference>
<dbReference type="Gene3D" id="1.10.10.60">
    <property type="entry name" value="Homeodomain-like"/>
    <property type="match status" value="2"/>
</dbReference>
<dbReference type="AlphaFoldDB" id="A0AAE4DPA9"/>
<dbReference type="InterPro" id="IPR011256">
    <property type="entry name" value="Reg_factor_effector_dom_sf"/>
</dbReference>
<dbReference type="GO" id="GO:0003700">
    <property type="term" value="F:DNA-binding transcription factor activity"/>
    <property type="evidence" value="ECO:0007669"/>
    <property type="project" value="InterPro"/>
</dbReference>
<dbReference type="InterPro" id="IPR009057">
    <property type="entry name" value="Homeodomain-like_sf"/>
</dbReference>
<dbReference type="Gene3D" id="3.20.80.10">
    <property type="entry name" value="Regulatory factor, effector binding domain"/>
    <property type="match status" value="1"/>
</dbReference>
<keyword evidence="2" id="KW-0238">DNA-binding</keyword>
<dbReference type="EMBL" id="JAQGEC010000012">
    <property type="protein sequence ID" value="MDR9891418.1"/>
    <property type="molecule type" value="Genomic_DNA"/>
</dbReference>
<sequence length="288" mass="33822">MFKSKIVTQIIDHIETNIDTPVKIEDIACYSGFSRRYVQIIFKERIGMPLGQYLRNKRIMRAATLLRLTNTPIIEIAYSLHFDSQQTFTREFKKLTKHTPLAYRKAKVWYLDIYKTPQLPFSLPPLKPSLCTLPGEAIAGYKIHYDEPIPCPRIMSEYRWDNIVRFKQRQQQDIWLLTEFCPSVRTQHAMSISTAIGILSEDDQATTEYEYPQGLYAVFSFSGTRDEYHRHIKNIYYSSLPYWGYNRRQGPDVECFYHIDSTNEGLICCDTFIPVVLNESTKYRLHSV</sequence>
<dbReference type="PANTHER" id="PTHR47504">
    <property type="entry name" value="RIGHT ORIGIN-BINDING PROTEIN"/>
    <property type="match status" value="1"/>
</dbReference>
<dbReference type="InterPro" id="IPR029442">
    <property type="entry name" value="GyrI-like"/>
</dbReference>
<evidence type="ECO:0000313" key="5">
    <source>
        <dbReference type="EMBL" id="MDR9891418.1"/>
    </source>
</evidence>